<organism evidence="9 10">
    <name type="scientific">Nocardioides abyssi</name>
    <dbReference type="NCBI Taxonomy" id="3058370"/>
    <lineage>
        <taxon>Bacteria</taxon>
        <taxon>Bacillati</taxon>
        <taxon>Actinomycetota</taxon>
        <taxon>Actinomycetes</taxon>
        <taxon>Propionibacteriales</taxon>
        <taxon>Nocardioidaceae</taxon>
        <taxon>Nocardioides</taxon>
    </lineage>
</organism>
<reference evidence="9" key="1">
    <citation type="submission" date="2023-06" db="EMBL/GenBank/DDBJ databases">
        <title>Draft genome sequence of Nocardioides sp. SOB72.</title>
        <authorList>
            <person name="Zhang G."/>
        </authorList>
    </citation>
    <scope>NUCLEOTIDE SEQUENCE</scope>
    <source>
        <strain evidence="9">SOB72</strain>
    </source>
</reference>
<evidence type="ECO:0000259" key="8">
    <source>
        <dbReference type="PROSITE" id="PS50850"/>
    </source>
</evidence>
<dbReference type="InterPro" id="IPR005829">
    <property type="entry name" value="Sugar_transporter_CS"/>
</dbReference>
<dbReference type="PRINTS" id="PR01036">
    <property type="entry name" value="TCRTETB"/>
</dbReference>
<feature type="domain" description="Major facilitator superfamily (MFS) profile" evidence="8">
    <location>
        <begin position="9"/>
        <end position="498"/>
    </location>
</feature>
<name>A0ABT8ES45_9ACTN</name>
<comment type="caution">
    <text evidence="9">The sequence shown here is derived from an EMBL/GenBank/DDBJ whole genome shotgun (WGS) entry which is preliminary data.</text>
</comment>
<feature type="transmembrane region" description="Helical" evidence="7">
    <location>
        <begin position="477"/>
        <end position="494"/>
    </location>
</feature>
<dbReference type="PROSITE" id="PS50850">
    <property type="entry name" value="MFS"/>
    <property type="match status" value="1"/>
</dbReference>
<keyword evidence="2" id="KW-0813">Transport</keyword>
<feature type="transmembrane region" description="Helical" evidence="7">
    <location>
        <begin position="162"/>
        <end position="183"/>
    </location>
</feature>
<dbReference type="InterPro" id="IPR020846">
    <property type="entry name" value="MFS_dom"/>
</dbReference>
<feature type="transmembrane region" description="Helical" evidence="7">
    <location>
        <begin position="354"/>
        <end position="376"/>
    </location>
</feature>
<evidence type="ECO:0000256" key="3">
    <source>
        <dbReference type="ARBA" id="ARBA00022475"/>
    </source>
</evidence>
<evidence type="ECO:0000256" key="6">
    <source>
        <dbReference type="ARBA" id="ARBA00023136"/>
    </source>
</evidence>
<dbReference type="Pfam" id="PF07690">
    <property type="entry name" value="MFS_1"/>
    <property type="match status" value="1"/>
</dbReference>
<dbReference type="Gene3D" id="1.20.1720.10">
    <property type="entry name" value="Multidrug resistance protein D"/>
    <property type="match status" value="1"/>
</dbReference>
<dbReference type="RefSeq" id="WP_300959735.1">
    <property type="nucleotide sequence ID" value="NZ_JAUHJR010000002.1"/>
</dbReference>
<keyword evidence="4 7" id="KW-0812">Transmembrane</keyword>
<keyword evidence="5 7" id="KW-1133">Transmembrane helix</keyword>
<dbReference type="PANTHER" id="PTHR42718">
    <property type="entry name" value="MAJOR FACILITATOR SUPERFAMILY MULTIDRUG TRANSPORTER MFSC"/>
    <property type="match status" value="1"/>
</dbReference>
<feature type="transmembrane region" description="Helical" evidence="7">
    <location>
        <begin position="301"/>
        <end position="322"/>
    </location>
</feature>
<evidence type="ECO:0000256" key="4">
    <source>
        <dbReference type="ARBA" id="ARBA00022692"/>
    </source>
</evidence>
<evidence type="ECO:0000256" key="1">
    <source>
        <dbReference type="ARBA" id="ARBA00004651"/>
    </source>
</evidence>
<evidence type="ECO:0000313" key="9">
    <source>
        <dbReference type="EMBL" id="MDN4160848.1"/>
    </source>
</evidence>
<dbReference type="Proteomes" id="UP001168537">
    <property type="component" value="Unassembled WGS sequence"/>
</dbReference>
<feature type="transmembrane region" description="Helical" evidence="7">
    <location>
        <begin position="329"/>
        <end position="348"/>
    </location>
</feature>
<dbReference type="SUPFAM" id="SSF103473">
    <property type="entry name" value="MFS general substrate transporter"/>
    <property type="match status" value="1"/>
</dbReference>
<dbReference type="PANTHER" id="PTHR42718:SF47">
    <property type="entry name" value="METHYL VIOLOGEN RESISTANCE PROTEIN SMVA"/>
    <property type="match status" value="1"/>
</dbReference>
<dbReference type="InterPro" id="IPR011701">
    <property type="entry name" value="MFS"/>
</dbReference>
<proteinExistence type="predicted"/>
<gene>
    <name evidence="9" type="ORF">QWY29_05730</name>
</gene>
<feature type="transmembrane region" description="Helical" evidence="7">
    <location>
        <begin position="75"/>
        <end position="93"/>
    </location>
</feature>
<feature type="transmembrane region" description="Helical" evidence="7">
    <location>
        <begin position="105"/>
        <end position="125"/>
    </location>
</feature>
<evidence type="ECO:0000256" key="5">
    <source>
        <dbReference type="ARBA" id="ARBA00022989"/>
    </source>
</evidence>
<protein>
    <submittedName>
        <fullName evidence="9">MFS transporter</fullName>
    </submittedName>
</protein>
<dbReference type="EMBL" id="JAUHJR010000002">
    <property type="protein sequence ID" value="MDN4160848.1"/>
    <property type="molecule type" value="Genomic_DNA"/>
</dbReference>
<evidence type="ECO:0000313" key="10">
    <source>
        <dbReference type="Proteomes" id="UP001168537"/>
    </source>
</evidence>
<feature type="transmembrane region" description="Helical" evidence="7">
    <location>
        <begin position="264"/>
        <end position="289"/>
    </location>
</feature>
<keyword evidence="6 7" id="KW-0472">Membrane</keyword>
<dbReference type="InterPro" id="IPR036259">
    <property type="entry name" value="MFS_trans_sf"/>
</dbReference>
<dbReference type="PROSITE" id="PS00216">
    <property type="entry name" value="SUGAR_TRANSPORT_1"/>
    <property type="match status" value="1"/>
</dbReference>
<feature type="transmembrane region" description="Helical" evidence="7">
    <location>
        <begin position="226"/>
        <end position="243"/>
    </location>
</feature>
<keyword evidence="10" id="KW-1185">Reference proteome</keyword>
<keyword evidence="3" id="KW-1003">Cell membrane</keyword>
<accession>A0ABT8ES45</accession>
<sequence length="505" mass="50965">MTPARRWASLAVLSASLLVVTMDLTVLNVALPELAADLRPSATEQLWIVDSYSLVLAGLLIPMSALADRWGRKRLLLLGFVVFGAASAVVVLADSPWQVVATRSLLGAGGAMIMPTTLSLLRSVFTDPAERATALGVWAAVSALGAAIGPIAGGLLLEHFSWHAAFLVNVPLMVAAVVAGALILPEARAASAAPWDLPSVGLSIVGMVGLVWAVKRFADEETFADALGWAALVGALLLLATFVRRCLDRAEPLLDVRLFGRRPFTAGVVAALMAMFAMAAILLLLAQWLQLVEGHSPLEAGVRLLPLAGGGLVASLLASPLATLVGARAVLACGLGIAGVGALLLPVLPGDLGYPTVAVAMALVGAGAGSLAIGSAMIMAGTPPDKAGSAAAIEETAYDLGSVLGVAVLGSVASVVYRDHLATGPLVAAGLPAEAARAAEDSLGGAVDVAATVGAPAPALADQAAAAFTDALVDTSLVAGLVMVAVAVVVWLTAPRGLDITQQQH</sequence>
<feature type="transmembrane region" description="Helical" evidence="7">
    <location>
        <begin position="137"/>
        <end position="156"/>
    </location>
</feature>
<feature type="transmembrane region" description="Helical" evidence="7">
    <location>
        <begin position="195"/>
        <end position="214"/>
    </location>
</feature>
<evidence type="ECO:0000256" key="2">
    <source>
        <dbReference type="ARBA" id="ARBA00022448"/>
    </source>
</evidence>
<dbReference type="Gene3D" id="1.20.1250.20">
    <property type="entry name" value="MFS general substrate transporter like domains"/>
    <property type="match status" value="1"/>
</dbReference>
<dbReference type="CDD" id="cd17321">
    <property type="entry name" value="MFS_MMR_MDR_like"/>
    <property type="match status" value="1"/>
</dbReference>
<feature type="transmembrane region" description="Helical" evidence="7">
    <location>
        <begin position="46"/>
        <end position="63"/>
    </location>
</feature>
<comment type="subcellular location">
    <subcellularLocation>
        <location evidence="1">Cell membrane</location>
        <topology evidence="1">Multi-pass membrane protein</topology>
    </subcellularLocation>
</comment>
<evidence type="ECO:0000256" key="7">
    <source>
        <dbReference type="SAM" id="Phobius"/>
    </source>
</evidence>
<feature type="transmembrane region" description="Helical" evidence="7">
    <location>
        <begin position="397"/>
        <end position="417"/>
    </location>
</feature>